<dbReference type="AlphaFoldDB" id="A0A3E0A819"/>
<gene>
    <name evidence="2" type="ORF">DFR64_2274</name>
</gene>
<evidence type="ECO:0000256" key="1">
    <source>
        <dbReference type="SAM" id="Phobius"/>
    </source>
</evidence>
<dbReference type="EMBL" id="QUMS01000003">
    <property type="protein sequence ID" value="REG07071.1"/>
    <property type="molecule type" value="Genomic_DNA"/>
</dbReference>
<sequence>MVKEKNLGIISRWWPTFLALISALIGIILNLGNISEIPYSIWLTLAFLIIQNLISENSVPKLYISDCGIDPKTFITGEMYMAVFVDVCSKRAVATDVFPTVEWVDESCNVHFENTGRWFIPTEDLKTNIIGNQTVNLFPNGMPRRLHFGRLDENGFLCAWYRRPDGLDATHYLKPAPSEFIVKITFRSGNKGICIGKYLIKNQKSFELEVISLENKKRS</sequence>
<evidence type="ECO:0000313" key="2">
    <source>
        <dbReference type="EMBL" id="REG07071.1"/>
    </source>
</evidence>
<keyword evidence="1" id="KW-0812">Transmembrane</keyword>
<keyword evidence="3" id="KW-1185">Reference proteome</keyword>
<keyword evidence="1" id="KW-1133">Transmembrane helix</keyword>
<comment type="caution">
    <text evidence="2">The sequence shown here is derived from an EMBL/GenBank/DDBJ whole genome shotgun (WGS) entry which is preliminary data.</text>
</comment>
<name>A0A3E0A819_9CHLR</name>
<proteinExistence type="predicted"/>
<reference evidence="2 3" key="1">
    <citation type="submission" date="2018-08" db="EMBL/GenBank/DDBJ databases">
        <title>Genomic Encyclopedia of Type Strains, Phase IV (KMG-IV): sequencing the most valuable type-strain genomes for metagenomic binning, comparative biology and taxonomic classification.</title>
        <authorList>
            <person name="Goeker M."/>
        </authorList>
    </citation>
    <scope>NUCLEOTIDE SEQUENCE [LARGE SCALE GENOMIC DNA]</scope>
    <source>
        <strain evidence="2 3">DSM 23923</strain>
    </source>
</reference>
<organism evidence="2 3">
    <name type="scientific">Pelolinea submarina</name>
    <dbReference type="NCBI Taxonomy" id="913107"/>
    <lineage>
        <taxon>Bacteria</taxon>
        <taxon>Bacillati</taxon>
        <taxon>Chloroflexota</taxon>
        <taxon>Anaerolineae</taxon>
        <taxon>Anaerolineales</taxon>
        <taxon>Anaerolineaceae</taxon>
        <taxon>Pelolinea</taxon>
    </lineage>
</organism>
<dbReference type="Proteomes" id="UP000256388">
    <property type="component" value="Unassembled WGS sequence"/>
</dbReference>
<evidence type="ECO:0000313" key="3">
    <source>
        <dbReference type="Proteomes" id="UP000256388"/>
    </source>
</evidence>
<protein>
    <submittedName>
        <fullName evidence="2">Uncharacterized protein</fullName>
    </submittedName>
</protein>
<accession>A0A3E0A819</accession>
<keyword evidence="1" id="KW-0472">Membrane</keyword>
<feature type="transmembrane region" description="Helical" evidence="1">
    <location>
        <begin position="12"/>
        <end position="31"/>
    </location>
</feature>
<dbReference type="RefSeq" id="WP_116225550.1">
    <property type="nucleotide sequence ID" value="NZ_AP018437.1"/>
</dbReference>